<reference evidence="4" key="1">
    <citation type="submission" date="2024-06" db="EMBL/GenBank/DDBJ databases">
        <authorList>
            <person name="Ryan C."/>
        </authorList>
    </citation>
    <scope>NUCLEOTIDE SEQUENCE [LARGE SCALE GENOMIC DNA]</scope>
</reference>
<feature type="signal peptide" evidence="2">
    <location>
        <begin position="1"/>
        <end position="20"/>
    </location>
</feature>
<gene>
    <name evidence="3" type="ORF">URODEC1_LOCUS109234</name>
</gene>
<protein>
    <submittedName>
        <fullName evidence="3">Uncharacterized protein</fullName>
    </submittedName>
</protein>
<sequence>MKMKWPHAVMSLFFVSIANPMGYEESKNHLLSLSYQELQCLCKRYNLPVKKTHSQLASLLASLLEASPSPAAPPVPLSTVKETSTCDHVNNKRGPYNGRDDERPLSQVKHQKGSQTPVDETAKGQGIDTCTTGISPVSINYGRPGCHGHSCSERGTDHNLQSQSDFGISTKPANPGSKHHPSPDNIIDQICPPIIQKHPEASTPLRHTEDTTDKGCGPSDKMSANVPTFQFSVMSDEGIDLVVDLNSTPAIWAKSFMAEMCSSPPPEPGNFSSFISSLANKDDHSIASPSGNIIVDIQSKGAENIIPSTNSSLASDVGENSRSVPYPADTITVNSVSSTSTLAGTPVELSGCQEGAPVVSSSCLTADVQNNVTSDMLPDALDNEVLPPESADVFMQSERIPLDNASMLPTGNKIMMSPGKTKVFGKICCNQNVSVADTNNLSSFWSGGVVRSVSNEDSCPKSLGKQATDVPARVQFSHNDDIHETLMENEPVEAVAVEEDVGCGDSVSISCQLAGQTVAKLPVTDAQSHSSSADHCVAGSFDLAHPTSSSAASDNAINSLTSKYGAESAQSHGSTYKNRRRGAERLEELESMTPAAYSEPPRNIQLSLRSASAKKKPSTLPRRSARLVPK</sequence>
<reference evidence="3 4" key="2">
    <citation type="submission" date="2024-10" db="EMBL/GenBank/DDBJ databases">
        <authorList>
            <person name="Ryan C."/>
        </authorList>
    </citation>
    <scope>NUCLEOTIDE SEQUENCE [LARGE SCALE GENOMIC DNA]</scope>
</reference>
<feature type="region of interest" description="Disordered" evidence="1">
    <location>
        <begin position="563"/>
        <end position="630"/>
    </location>
</feature>
<keyword evidence="2" id="KW-0732">Signal</keyword>
<accession>A0ABC9FW94</accession>
<dbReference type="AlphaFoldDB" id="A0ABC9FW94"/>
<feature type="compositionally biased region" description="Basic residues" evidence="1">
    <location>
        <begin position="612"/>
        <end position="630"/>
    </location>
</feature>
<evidence type="ECO:0000313" key="4">
    <source>
        <dbReference type="Proteomes" id="UP001497457"/>
    </source>
</evidence>
<proteinExistence type="predicted"/>
<feature type="chain" id="PRO_5044789728" evidence="2">
    <location>
        <begin position="21"/>
        <end position="630"/>
    </location>
</feature>
<name>A0ABC9FW94_9POAL</name>
<keyword evidence="4" id="KW-1185">Reference proteome</keyword>
<feature type="region of interest" description="Disordered" evidence="1">
    <location>
        <begin position="70"/>
        <end position="129"/>
    </location>
</feature>
<dbReference type="PANTHER" id="PTHR36376:SF1">
    <property type="entry name" value="OS09G0514700 PROTEIN"/>
    <property type="match status" value="1"/>
</dbReference>
<organism evidence="3 4">
    <name type="scientific">Urochloa decumbens</name>
    <dbReference type="NCBI Taxonomy" id="240449"/>
    <lineage>
        <taxon>Eukaryota</taxon>
        <taxon>Viridiplantae</taxon>
        <taxon>Streptophyta</taxon>
        <taxon>Embryophyta</taxon>
        <taxon>Tracheophyta</taxon>
        <taxon>Spermatophyta</taxon>
        <taxon>Magnoliopsida</taxon>
        <taxon>Liliopsida</taxon>
        <taxon>Poales</taxon>
        <taxon>Poaceae</taxon>
        <taxon>PACMAD clade</taxon>
        <taxon>Panicoideae</taxon>
        <taxon>Panicodae</taxon>
        <taxon>Paniceae</taxon>
        <taxon>Melinidinae</taxon>
        <taxon>Urochloa</taxon>
    </lineage>
</organism>
<evidence type="ECO:0000256" key="1">
    <source>
        <dbReference type="SAM" id="MobiDB-lite"/>
    </source>
</evidence>
<evidence type="ECO:0000256" key="2">
    <source>
        <dbReference type="SAM" id="SignalP"/>
    </source>
</evidence>
<evidence type="ECO:0000313" key="3">
    <source>
        <dbReference type="EMBL" id="CAL5082328.1"/>
    </source>
</evidence>
<feature type="compositionally biased region" description="Polar residues" evidence="1">
    <location>
        <begin position="158"/>
        <end position="167"/>
    </location>
</feature>
<dbReference type="EMBL" id="OZ075117">
    <property type="protein sequence ID" value="CAL5082328.1"/>
    <property type="molecule type" value="Genomic_DNA"/>
</dbReference>
<feature type="region of interest" description="Disordered" evidence="1">
    <location>
        <begin position="152"/>
        <end position="181"/>
    </location>
</feature>
<dbReference type="PANTHER" id="PTHR36376">
    <property type="entry name" value="OS09G0514700 PROTEIN"/>
    <property type="match status" value="1"/>
</dbReference>
<dbReference type="Proteomes" id="UP001497457">
    <property type="component" value="Chromosome 7b"/>
</dbReference>